<dbReference type="EMBL" id="JAGTPW010000029">
    <property type="protein sequence ID" value="MBR8645230.1"/>
    <property type="molecule type" value="Genomic_DNA"/>
</dbReference>
<feature type="region of interest" description="Disordered" evidence="1">
    <location>
        <begin position="1"/>
        <end position="45"/>
    </location>
</feature>
<dbReference type="Proteomes" id="UP000680045">
    <property type="component" value="Unassembled WGS sequence"/>
</dbReference>
<sequence>MIGAEGTRLVREKRVKGRPAGLSRGRPPAEGECLKRKSTSKSYKQ</sequence>
<evidence type="ECO:0000313" key="3">
    <source>
        <dbReference type="Proteomes" id="UP000680045"/>
    </source>
</evidence>
<accession>A0A941FJ91</accession>
<dbReference type="AlphaFoldDB" id="A0A941FJ91"/>
<comment type="caution">
    <text evidence="2">The sequence shown here is derived from an EMBL/GenBank/DDBJ whole genome shotgun (WGS) entry which is preliminary data.</text>
</comment>
<proteinExistence type="predicted"/>
<gene>
    <name evidence="2" type="ORF">KEH51_16615</name>
</gene>
<name>A0A941FJ91_9BACI</name>
<evidence type="ECO:0000256" key="1">
    <source>
        <dbReference type="SAM" id="MobiDB-lite"/>
    </source>
</evidence>
<reference evidence="2" key="1">
    <citation type="submission" date="2021-04" db="EMBL/GenBank/DDBJ databases">
        <title>Whole genome sequencing of Enterococci isolates from hospitalized patients.</title>
        <authorList>
            <person name="Ogoti B.M."/>
            <person name="Onyambu F.G."/>
        </authorList>
    </citation>
    <scope>NUCLEOTIDE SEQUENCE</scope>
    <source>
        <strain evidence="2">242</strain>
    </source>
</reference>
<feature type="compositionally biased region" description="Basic residues" evidence="1">
    <location>
        <begin position="36"/>
        <end position="45"/>
    </location>
</feature>
<protein>
    <submittedName>
        <fullName evidence="2">Uncharacterized protein</fullName>
    </submittedName>
</protein>
<organism evidence="2 3">
    <name type="scientific">Peribacillus frigoritolerans</name>
    <dbReference type="NCBI Taxonomy" id="450367"/>
    <lineage>
        <taxon>Bacteria</taxon>
        <taxon>Bacillati</taxon>
        <taxon>Bacillota</taxon>
        <taxon>Bacilli</taxon>
        <taxon>Bacillales</taxon>
        <taxon>Bacillaceae</taxon>
        <taxon>Peribacillus</taxon>
    </lineage>
</organism>
<evidence type="ECO:0000313" key="2">
    <source>
        <dbReference type="EMBL" id="MBR8645230.1"/>
    </source>
</evidence>